<name>A0A4Y9ADV9_9BACI</name>
<dbReference type="AlphaFoldDB" id="A0A4Y9ADV9"/>
<reference evidence="1 2" key="1">
    <citation type="submission" date="2019-03" db="EMBL/GenBank/DDBJ databases">
        <title>Genome sequence of Lentibacillus salicampi ATCC BAA-719.</title>
        <authorList>
            <person name="Maclea K.S."/>
            <person name="Simoes Junior M."/>
        </authorList>
    </citation>
    <scope>NUCLEOTIDE SEQUENCE [LARGE SCALE GENOMIC DNA]</scope>
    <source>
        <strain evidence="1 2">ATCC BAA-719</strain>
    </source>
</reference>
<gene>
    <name evidence="1" type="ORF">E4U82_06505</name>
</gene>
<comment type="caution">
    <text evidence="1">The sequence shown here is derived from an EMBL/GenBank/DDBJ whole genome shotgun (WGS) entry which is preliminary data.</text>
</comment>
<dbReference type="EMBL" id="SRHY01000005">
    <property type="protein sequence ID" value="TFJ93605.1"/>
    <property type="molecule type" value="Genomic_DNA"/>
</dbReference>
<proteinExistence type="predicted"/>
<accession>A0A4Y9ADV9</accession>
<evidence type="ECO:0000313" key="1">
    <source>
        <dbReference type="EMBL" id="TFJ93605.1"/>
    </source>
</evidence>
<dbReference type="Proteomes" id="UP000298484">
    <property type="component" value="Unassembled WGS sequence"/>
</dbReference>
<organism evidence="1 2">
    <name type="scientific">Lentibacillus salicampi</name>
    <dbReference type="NCBI Taxonomy" id="175306"/>
    <lineage>
        <taxon>Bacteria</taxon>
        <taxon>Bacillati</taxon>
        <taxon>Bacillota</taxon>
        <taxon>Bacilli</taxon>
        <taxon>Bacillales</taxon>
        <taxon>Bacillaceae</taxon>
        <taxon>Lentibacillus</taxon>
    </lineage>
</organism>
<evidence type="ECO:0000313" key="2">
    <source>
        <dbReference type="Proteomes" id="UP000298484"/>
    </source>
</evidence>
<keyword evidence="2" id="KW-1185">Reference proteome</keyword>
<sequence>MAIADKELHIAKNFIHSYLLKKDPFIPLAKGRMNRGATLFIPLCLAESLIIKSSKVQFQLTMVLVFTSHKLSEIQ</sequence>
<protein>
    <submittedName>
        <fullName evidence="1">Uncharacterized protein</fullName>
    </submittedName>
</protein>